<evidence type="ECO:0000256" key="2">
    <source>
        <dbReference type="ARBA" id="ARBA00022475"/>
    </source>
</evidence>
<dbReference type="Proteomes" id="UP000195607">
    <property type="component" value="Chromosome I"/>
</dbReference>
<feature type="transmembrane region" description="Helical" evidence="6">
    <location>
        <begin position="144"/>
        <end position="166"/>
    </location>
</feature>
<comment type="subcellular location">
    <subcellularLocation>
        <location evidence="1">Cell membrane</location>
        <topology evidence="1">Multi-pass membrane protein</topology>
    </subcellularLocation>
</comment>
<evidence type="ECO:0000256" key="5">
    <source>
        <dbReference type="ARBA" id="ARBA00023136"/>
    </source>
</evidence>
<keyword evidence="5 6" id="KW-0472">Membrane</keyword>
<dbReference type="RefSeq" id="WP_148689472.1">
    <property type="nucleotide sequence ID" value="NZ_LT671858.1"/>
</dbReference>
<feature type="transmembrane region" description="Helical" evidence="6">
    <location>
        <begin position="313"/>
        <end position="329"/>
    </location>
</feature>
<dbReference type="PANTHER" id="PTHR42770">
    <property type="entry name" value="AMINO ACID TRANSPORTER-RELATED"/>
    <property type="match status" value="1"/>
</dbReference>
<feature type="transmembrane region" description="Helical" evidence="6">
    <location>
        <begin position="335"/>
        <end position="357"/>
    </location>
</feature>
<dbReference type="GeneID" id="41587507"/>
<evidence type="ECO:0000256" key="1">
    <source>
        <dbReference type="ARBA" id="ARBA00004651"/>
    </source>
</evidence>
<feature type="transmembrane region" description="Helical" evidence="6">
    <location>
        <begin position="215"/>
        <end position="241"/>
    </location>
</feature>
<feature type="transmembrane region" description="Helical" evidence="6">
    <location>
        <begin position="113"/>
        <end position="132"/>
    </location>
</feature>
<evidence type="ECO:0000256" key="4">
    <source>
        <dbReference type="ARBA" id="ARBA00022989"/>
    </source>
</evidence>
<organism evidence="7 8">
    <name type="scientific">Cuniculiplasma divulgatum</name>
    <dbReference type="NCBI Taxonomy" id="1673428"/>
    <lineage>
        <taxon>Archaea</taxon>
        <taxon>Methanobacteriati</taxon>
        <taxon>Thermoplasmatota</taxon>
        <taxon>Thermoplasmata</taxon>
        <taxon>Thermoplasmatales</taxon>
        <taxon>Cuniculiplasmataceae</taxon>
        <taxon>Cuniculiplasma</taxon>
    </lineage>
</organism>
<evidence type="ECO:0000256" key="3">
    <source>
        <dbReference type="ARBA" id="ARBA00022692"/>
    </source>
</evidence>
<dbReference type="PANTHER" id="PTHR42770:SF7">
    <property type="entry name" value="MEMBRANE PROTEIN"/>
    <property type="match status" value="1"/>
</dbReference>
<feature type="transmembrane region" description="Helical" evidence="6">
    <location>
        <begin position="87"/>
        <end position="107"/>
    </location>
</feature>
<sequence>MISRWQATFIGLGNIIGAGIFVLAGTAISDAGPGAIIAFVITAILALTIALNSAELSSKIVSHGGLYSFTKITMGESAGFVVGWLRAISYAIAASAVAIGFGSYLLSFVSLPYVYILLLAAIVIAVAAFIDYRGINTVAKVEHVLVFITIGGLVLFILISIFYGHWTAPRFTPFIPSKPMAIIEAASLAFFAYSGFNTIATLGPETKNPEKSIPFAILIALAVSTILYIIIIFGMLALMPYEDYGVTGNPLFNALVFAKAPVAVEYAINIVAIIATFTVTVSLIVAGSRTLLQMSQDKLLPKWIQGREKDSPRRATLLIAGLAIVSLFIGNVQVIALASNFGVIFSYSLTGLAVVILRKRKMEGKFKSPFYPFVQILSIALSAVIMFALGERSFYIGTITILVGFMLYFIEKEKLFGTKKDSASEIGQNSINLHD</sequence>
<proteinExistence type="predicted"/>
<evidence type="ECO:0000256" key="6">
    <source>
        <dbReference type="SAM" id="Phobius"/>
    </source>
</evidence>
<dbReference type="Gene3D" id="1.20.1740.10">
    <property type="entry name" value="Amino acid/polyamine transporter I"/>
    <property type="match status" value="1"/>
</dbReference>
<keyword evidence="4 6" id="KW-1133">Transmembrane helix</keyword>
<reference evidence="7 8" key="1">
    <citation type="submission" date="2016-04" db="EMBL/GenBank/DDBJ databases">
        <authorList>
            <person name="Evans L.H."/>
            <person name="Alamgir A."/>
            <person name="Owens N."/>
            <person name="Weber N.D."/>
            <person name="Virtaneva K."/>
            <person name="Barbian K."/>
            <person name="Babar A."/>
            <person name="Rosenke K."/>
        </authorList>
    </citation>
    <scope>NUCLEOTIDE SEQUENCE [LARGE SCALE GENOMIC DNA]</scope>
    <source>
        <strain evidence="8">S5(T) (JCM 30642 \VKM B-2941)</strain>
    </source>
</reference>
<feature type="transmembrane region" description="Helical" evidence="6">
    <location>
        <begin position="394"/>
        <end position="410"/>
    </location>
</feature>
<dbReference type="InterPro" id="IPR050367">
    <property type="entry name" value="APC_superfamily"/>
</dbReference>
<dbReference type="GO" id="GO:0022857">
    <property type="term" value="F:transmembrane transporter activity"/>
    <property type="evidence" value="ECO:0007669"/>
    <property type="project" value="InterPro"/>
</dbReference>
<feature type="transmembrane region" description="Helical" evidence="6">
    <location>
        <begin position="7"/>
        <end position="28"/>
    </location>
</feature>
<name>A0A1N5SFA5_9ARCH</name>
<feature type="transmembrane region" description="Helical" evidence="6">
    <location>
        <begin position="181"/>
        <end position="203"/>
    </location>
</feature>
<accession>A0A1N5SFA5</accession>
<dbReference type="InterPro" id="IPR002293">
    <property type="entry name" value="AA/rel_permease1"/>
</dbReference>
<dbReference type="GO" id="GO:0005886">
    <property type="term" value="C:plasma membrane"/>
    <property type="evidence" value="ECO:0007669"/>
    <property type="project" value="UniProtKB-SubCell"/>
</dbReference>
<evidence type="ECO:0000313" key="8">
    <source>
        <dbReference type="Proteomes" id="UP000195607"/>
    </source>
</evidence>
<dbReference type="EMBL" id="LT671858">
    <property type="protein sequence ID" value="SIM34676.1"/>
    <property type="molecule type" value="Genomic_DNA"/>
</dbReference>
<feature type="transmembrane region" description="Helical" evidence="6">
    <location>
        <begin position="266"/>
        <end position="292"/>
    </location>
</feature>
<protein>
    <submittedName>
        <fullName evidence="7">Cationic amino acid major facilitator superfamily permease</fullName>
    </submittedName>
</protein>
<feature type="transmembrane region" description="Helical" evidence="6">
    <location>
        <begin position="34"/>
        <end position="54"/>
    </location>
</feature>
<dbReference type="PIRSF" id="PIRSF006060">
    <property type="entry name" value="AA_transporter"/>
    <property type="match status" value="1"/>
</dbReference>
<dbReference type="Pfam" id="PF13520">
    <property type="entry name" value="AA_permease_2"/>
    <property type="match status" value="1"/>
</dbReference>
<dbReference type="AlphaFoldDB" id="A0A1N5SFA5"/>
<keyword evidence="2" id="KW-1003">Cell membrane</keyword>
<feature type="transmembrane region" description="Helical" evidence="6">
    <location>
        <begin position="369"/>
        <end position="388"/>
    </location>
</feature>
<evidence type="ECO:0000313" key="7">
    <source>
        <dbReference type="EMBL" id="SIM34676.1"/>
    </source>
</evidence>
<keyword evidence="3 6" id="KW-0812">Transmembrane</keyword>
<gene>
    <name evidence="7" type="ORF">CSP5_0203</name>
</gene>